<proteinExistence type="predicted"/>
<feature type="transmembrane region" description="Helical" evidence="1">
    <location>
        <begin position="102"/>
        <end position="122"/>
    </location>
</feature>
<gene>
    <name evidence="2" type="ORF">EHV15_35280</name>
</gene>
<keyword evidence="1" id="KW-0812">Transmembrane</keyword>
<evidence type="ECO:0000313" key="3">
    <source>
        <dbReference type="Proteomes" id="UP000267017"/>
    </source>
</evidence>
<keyword evidence="1" id="KW-0472">Membrane</keyword>
<feature type="transmembrane region" description="Helical" evidence="1">
    <location>
        <begin position="76"/>
        <end position="96"/>
    </location>
</feature>
<evidence type="ECO:0000256" key="1">
    <source>
        <dbReference type="SAM" id="Phobius"/>
    </source>
</evidence>
<feature type="transmembrane region" description="Helical" evidence="1">
    <location>
        <begin position="31"/>
        <end position="51"/>
    </location>
</feature>
<protein>
    <submittedName>
        <fullName evidence="2">Uncharacterized protein</fullName>
    </submittedName>
</protein>
<accession>A0A3P3TCL3</accession>
<dbReference type="RefSeq" id="WP_178076122.1">
    <property type="nucleotide sequence ID" value="NZ_RRCN01000002.1"/>
</dbReference>
<dbReference type="Proteomes" id="UP000267017">
    <property type="component" value="Unassembled WGS sequence"/>
</dbReference>
<feature type="transmembrane region" description="Helical" evidence="1">
    <location>
        <begin position="5"/>
        <end position="25"/>
    </location>
</feature>
<dbReference type="EMBL" id="RRCN01000002">
    <property type="protein sequence ID" value="RRJ54838.1"/>
    <property type="molecule type" value="Genomic_DNA"/>
</dbReference>
<evidence type="ECO:0000313" key="2">
    <source>
        <dbReference type="EMBL" id="RRJ54838.1"/>
    </source>
</evidence>
<keyword evidence="1" id="KW-1133">Transmembrane helix</keyword>
<comment type="caution">
    <text evidence="2">The sequence shown here is derived from an EMBL/GenBank/DDBJ whole genome shotgun (WGS) entry which is preliminary data.</text>
</comment>
<dbReference type="AlphaFoldDB" id="A0A3P3TCL3"/>
<sequence>MQILLLRLGITTFIIAMFFMANHVGESIAQQIFRIFATIGLFQITAMYYLWRTNARRIQTMIEQKVISDDYDKTQFYRSAALSFAIALGICTILYLPNIIALGWVWILSYSIGFYAVFMTLGKYMKIRIELKELRATAQRMLDDETR</sequence>
<reference evidence="2 3" key="1">
    <citation type="submission" date="2018-11" db="EMBL/GenBank/DDBJ databases">
        <title>Genome sequencing of Paenibacillus sp. KCOM 3021 (= ChDC PVNT-B20).</title>
        <authorList>
            <person name="Kook J.-K."/>
            <person name="Park S.-N."/>
            <person name="Lim Y.K."/>
        </authorList>
    </citation>
    <scope>NUCLEOTIDE SEQUENCE [LARGE SCALE GENOMIC DNA]</scope>
    <source>
        <strain evidence="2 3">KCOM 3021</strain>
    </source>
</reference>
<keyword evidence="3" id="KW-1185">Reference proteome</keyword>
<name>A0A3P3TCL3_9BACL</name>
<organism evidence="2 3">
    <name type="scientific">Paenibacillus oralis</name>
    <dbReference type="NCBI Taxonomy" id="2490856"/>
    <lineage>
        <taxon>Bacteria</taxon>
        <taxon>Bacillati</taxon>
        <taxon>Bacillota</taxon>
        <taxon>Bacilli</taxon>
        <taxon>Bacillales</taxon>
        <taxon>Paenibacillaceae</taxon>
        <taxon>Paenibacillus</taxon>
    </lineage>
</organism>